<feature type="active site" description="Nucleophile" evidence="3">
    <location>
        <position position="35"/>
    </location>
</feature>
<keyword evidence="4" id="KW-0676">Redox-active center</keyword>
<dbReference type="Gene3D" id="3.40.30.10">
    <property type="entry name" value="Glutaredoxin"/>
    <property type="match status" value="1"/>
</dbReference>
<reference evidence="6" key="1">
    <citation type="submission" date="2004-06" db="EMBL/GenBank/DDBJ databases">
        <title>Molecular cloning and expression analysis of thioredoxin from scallop, Chlamys farreri.</title>
        <authorList>
            <person name="Ni D."/>
            <person name="Song L."/>
            <person name="Xiang J."/>
            <person name="Guo X."/>
        </authorList>
    </citation>
    <scope>NUCLEOTIDE SEQUENCE</scope>
</reference>
<dbReference type="PANTHER" id="PTHR46115">
    <property type="entry name" value="THIOREDOXIN-LIKE PROTEIN 1"/>
    <property type="match status" value="1"/>
</dbReference>
<dbReference type="PIRSF" id="PIRSF000077">
    <property type="entry name" value="Thioredoxin"/>
    <property type="match status" value="1"/>
</dbReference>
<dbReference type="NCBIfam" id="TIGR01068">
    <property type="entry name" value="thioredoxin"/>
    <property type="match status" value="1"/>
</dbReference>
<dbReference type="EMBL" id="AY652616">
    <property type="protein sequence ID" value="AAV73827.1"/>
    <property type="molecule type" value="mRNA"/>
</dbReference>
<comment type="similarity">
    <text evidence="2">Belongs to the thioredoxin family.</text>
</comment>
<feature type="active site" description="Nucleophile" evidence="3">
    <location>
        <position position="38"/>
    </location>
</feature>
<dbReference type="InterPro" id="IPR005746">
    <property type="entry name" value="Thioredoxin"/>
</dbReference>
<evidence type="ECO:0000256" key="1">
    <source>
        <dbReference type="ARBA" id="ARBA00023157"/>
    </source>
</evidence>
<feature type="domain" description="Thioredoxin" evidence="5">
    <location>
        <begin position="1"/>
        <end position="108"/>
    </location>
</feature>
<feature type="disulfide bond" description="Redox-active" evidence="4">
    <location>
        <begin position="35"/>
        <end position="38"/>
    </location>
</feature>
<dbReference type="PRINTS" id="PR00421">
    <property type="entry name" value="THIOREDOXIN"/>
</dbReference>
<keyword evidence="1 4" id="KW-1015">Disulfide bond</keyword>
<dbReference type="CDD" id="cd02947">
    <property type="entry name" value="TRX_family"/>
    <property type="match status" value="1"/>
</dbReference>
<organism evidence="6">
    <name type="scientific">Azumapecten farreri</name>
    <name type="common">Farrer's scallop</name>
    <name type="synonym">Chlamys farreri</name>
    <dbReference type="NCBI Taxonomy" id="106299"/>
    <lineage>
        <taxon>Eukaryota</taxon>
        <taxon>Metazoa</taxon>
        <taxon>Spiralia</taxon>
        <taxon>Lophotrochozoa</taxon>
        <taxon>Mollusca</taxon>
        <taxon>Bivalvia</taxon>
        <taxon>Autobranchia</taxon>
        <taxon>Pteriomorphia</taxon>
        <taxon>Pectinida</taxon>
        <taxon>Pectinoidea</taxon>
        <taxon>Pectinidae</taxon>
        <taxon>Azumapecten</taxon>
    </lineage>
</organism>
<sequence length="108" mass="12013">MSETGKVIGLKTKADFDECLQTDKLVVIDFFADWCGPCKQIAPAIEELAKANTDVIFRKVNVDENDETAQACEISAMPTFRFYKSGQTVDEVVGANKGKIEEYIVKNE</sequence>
<feature type="site" description="Deprotonates C-terminal active site Cys" evidence="3">
    <location>
        <position position="29"/>
    </location>
</feature>
<dbReference type="SUPFAM" id="SSF52833">
    <property type="entry name" value="Thioredoxin-like"/>
    <property type="match status" value="1"/>
</dbReference>
<dbReference type="PROSITE" id="PS00194">
    <property type="entry name" value="THIOREDOXIN_1"/>
    <property type="match status" value="1"/>
</dbReference>
<proteinExistence type="evidence at transcript level"/>
<accession>Q4L0D7</accession>
<protein>
    <recommendedName>
        <fullName evidence="2">Thioredoxin</fullName>
    </recommendedName>
</protein>
<evidence type="ECO:0000259" key="5">
    <source>
        <dbReference type="PROSITE" id="PS51352"/>
    </source>
</evidence>
<dbReference type="Pfam" id="PF00085">
    <property type="entry name" value="Thioredoxin"/>
    <property type="match status" value="1"/>
</dbReference>
<evidence type="ECO:0000256" key="3">
    <source>
        <dbReference type="PIRSR" id="PIRSR000077-1"/>
    </source>
</evidence>
<dbReference type="FunFam" id="3.40.30.10:FF:000245">
    <property type="entry name" value="Thioredoxin"/>
    <property type="match status" value="1"/>
</dbReference>
<feature type="site" description="Contributes to redox potential value" evidence="3">
    <location>
        <position position="37"/>
    </location>
</feature>
<evidence type="ECO:0000313" key="6">
    <source>
        <dbReference type="EMBL" id="AAV73827.1"/>
    </source>
</evidence>
<dbReference type="InterPro" id="IPR036249">
    <property type="entry name" value="Thioredoxin-like_sf"/>
</dbReference>
<dbReference type="PROSITE" id="PS51352">
    <property type="entry name" value="THIOREDOXIN_2"/>
    <property type="match status" value="1"/>
</dbReference>
<feature type="site" description="Contributes to redox potential value" evidence="3">
    <location>
        <position position="36"/>
    </location>
</feature>
<dbReference type="InterPro" id="IPR017937">
    <property type="entry name" value="Thioredoxin_CS"/>
</dbReference>
<evidence type="ECO:0000256" key="2">
    <source>
        <dbReference type="PIRNR" id="PIRNR000077"/>
    </source>
</evidence>
<dbReference type="AlphaFoldDB" id="Q4L0D7"/>
<evidence type="ECO:0000256" key="4">
    <source>
        <dbReference type="PIRSR" id="PIRSR000077-4"/>
    </source>
</evidence>
<dbReference type="InterPro" id="IPR013766">
    <property type="entry name" value="Thioredoxin_domain"/>
</dbReference>
<name>Q4L0D7_AZUFA</name>
<dbReference type="GO" id="GO:0015035">
    <property type="term" value="F:protein-disulfide reductase activity"/>
    <property type="evidence" value="ECO:0007669"/>
    <property type="project" value="InterPro"/>
</dbReference>